<keyword evidence="3" id="KW-1185">Reference proteome</keyword>
<evidence type="ECO:0000256" key="1">
    <source>
        <dbReference type="SAM" id="MobiDB-lite"/>
    </source>
</evidence>
<dbReference type="InParanoid" id="A0A7J7CZR5"/>
<reference evidence="2 3" key="1">
    <citation type="journal article" date="2020" name="Nat. Commun.">
        <title>Genome of Tripterygium wilfordii and identification of cytochrome P450 involved in triptolide biosynthesis.</title>
        <authorList>
            <person name="Tu L."/>
            <person name="Su P."/>
            <person name="Zhang Z."/>
            <person name="Gao L."/>
            <person name="Wang J."/>
            <person name="Hu T."/>
            <person name="Zhou J."/>
            <person name="Zhang Y."/>
            <person name="Zhao Y."/>
            <person name="Liu Y."/>
            <person name="Song Y."/>
            <person name="Tong Y."/>
            <person name="Lu Y."/>
            <person name="Yang J."/>
            <person name="Xu C."/>
            <person name="Jia M."/>
            <person name="Peters R.J."/>
            <person name="Huang L."/>
            <person name="Gao W."/>
        </authorList>
    </citation>
    <scope>NUCLEOTIDE SEQUENCE [LARGE SCALE GENOMIC DNA]</scope>
    <source>
        <strain evidence="3">cv. XIE 37</strain>
        <tissue evidence="2">Leaf</tissue>
    </source>
</reference>
<name>A0A7J7CZR5_TRIWF</name>
<dbReference type="EMBL" id="JAAARO010000012">
    <property type="protein sequence ID" value="KAF5739550.1"/>
    <property type="molecule type" value="Genomic_DNA"/>
</dbReference>
<proteinExistence type="predicted"/>
<protein>
    <submittedName>
        <fullName evidence="2">GRF1-interacting factor 1-like</fullName>
    </submittedName>
</protein>
<accession>A0A7J7CZR5</accession>
<dbReference type="AlphaFoldDB" id="A0A7J7CZR5"/>
<organism evidence="2 3">
    <name type="scientific">Tripterygium wilfordii</name>
    <name type="common">Thunder God vine</name>
    <dbReference type="NCBI Taxonomy" id="458696"/>
    <lineage>
        <taxon>Eukaryota</taxon>
        <taxon>Viridiplantae</taxon>
        <taxon>Streptophyta</taxon>
        <taxon>Embryophyta</taxon>
        <taxon>Tracheophyta</taxon>
        <taxon>Spermatophyta</taxon>
        <taxon>Magnoliopsida</taxon>
        <taxon>eudicotyledons</taxon>
        <taxon>Gunneridae</taxon>
        <taxon>Pentapetalae</taxon>
        <taxon>rosids</taxon>
        <taxon>fabids</taxon>
        <taxon>Celastrales</taxon>
        <taxon>Celastraceae</taxon>
        <taxon>Tripterygium</taxon>
    </lineage>
</organism>
<evidence type="ECO:0000313" key="3">
    <source>
        <dbReference type="Proteomes" id="UP000593562"/>
    </source>
</evidence>
<feature type="compositionally biased region" description="Gly residues" evidence="1">
    <location>
        <begin position="79"/>
        <end position="93"/>
    </location>
</feature>
<comment type="caution">
    <text evidence="2">The sequence shown here is derived from an EMBL/GenBank/DDBJ whole genome shotgun (WGS) entry which is preliminary data.</text>
</comment>
<gene>
    <name evidence="2" type="ORF">HS088_TW12G00756</name>
</gene>
<feature type="region of interest" description="Disordered" evidence="1">
    <location>
        <begin position="62"/>
        <end position="105"/>
    </location>
</feature>
<sequence>MESASLILSSNLRIFHLYYSYHGSAGLHLLQSEGGNAGGSGALGVGAYADFGRGYSGEGLHIGSRGMAGGSKQDIGSTEGIGGSSGGQGGAGGETLYPKGGNDSH</sequence>
<evidence type="ECO:0000313" key="2">
    <source>
        <dbReference type="EMBL" id="KAF5739550.1"/>
    </source>
</evidence>
<dbReference type="Proteomes" id="UP000593562">
    <property type="component" value="Unassembled WGS sequence"/>
</dbReference>